<evidence type="ECO:0000256" key="7">
    <source>
        <dbReference type="ARBA" id="ARBA00022840"/>
    </source>
</evidence>
<dbReference type="Pfam" id="PF25426">
    <property type="entry name" value="AAA_lid_BCS1"/>
    <property type="match status" value="1"/>
</dbReference>
<dbReference type="InterPro" id="IPR003593">
    <property type="entry name" value="AAA+_ATPase"/>
</dbReference>
<comment type="caution">
    <text evidence="16">The sequence shown here is derived from an EMBL/GenBank/DDBJ whole genome shotgun (WGS) entry which is preliminary data.</text>
</comment>
<evidence type="ECO:0000313" key="16">
    <source>
        <dbReference type="EMBL" id="KAL1606420.1"/>
    </source>
</evidence>
<sequence>MSLLHQSHLHGERLLIDPWAHGTGIMRAVLARFNWTASDLDITHVGSIIAIIGAAPAGWRLLRSAWHETYGWIRQFFLASVTVPGGDPVNKNCVKWLASNRPRHHRAFTGRTEIGRGDATDRAASLKKTRRAVQYAPHWDSRWFWFNGRLFVATRDNFSSSAMSDPAYDGVGGEELTISCFGWSIEPVQTFIEVAREWADRQTQYFVIIYGRDRYGMSWQPKTRKPIRLLDTVHFDDSVKQELLDDVRNYLDPRTQRRYQSRSMPYRRGYLFYGPPGTGKSSLSTALAGEFGLDLYEVKVPSIASDSDLEQMFQEIPPQCIVLLEDIDAVWIERTSRSHSPDRRSERSSGSDRDHSRSNCTLSGLLNVLDGVGSQEGRIVIMTTNKPELLDPALVRPGRVDMKVFLGNITPASAEQMFVRMFSPDELARSDNAKSGPQRGVVVDMDEVRSLARDFAKAIPDNSFTPSQLQGFFQLYLDSAHAAAEGIASWVEKEVARQVEGGFEFLENGIVKRL</sequence>
<gene>
    <name evidence="16" type="ORF">SLS60_003823</name>
</gene>
<dbReference type="InterPro" id="IPR057495">
    <property type="entry name" value="AAA_lid_BCS1"/>
</dbReference>
<keyword evidence="7 12" id="KW-0067">ATP-binding</keyword>
<dbReference type="PANTHER" id="PTHR23070">
    <property type="entry name" value="BCS1 AAA-TYPE ATPASE"/>
    <property type="match status" value="1"/>
</dbReference>
<dbReference type="SUPFAM" id="SSF52540">
    <property type="entry name" value="P-loop containing nucleoside triphosphate hydrolases"/>
    <property type="match status" value="1"/>
</dbReference>
<dbReference type="PROSITE" id="PS00674">
    <property type="entry name" value="AAA"/>
    <property type="match status" value="1"/>
</dbReference>
<proteinExistence type="inferred from homology"/>
<dbReference type="EMBL" id="JAKJXO020000004">
    <property type="protein sequence ID" value="KAL1606420.1"/>
    <property type="molecule type" value="Genomic_DNA"/>
</dbReference>
<evidence type="ECO:0000256" key="4">
    <source>
        <dbReference type="ARBA" id="ARBA00022741"/>
    </source>
</evidence>
<evidence type="ECO:0000256" key="6">
    <source>
        <dbReference type="ARBA" id="ARBA00022801"/>
    </source>
</evidence>
<evidence type="ECO:0000256" key="3">
    <source>
        <dbReference type="ARBA" id="ARBA00022692"/>
    </source>
</evidence>
<evidence type="ECO:0000256" key="1">
    <source>
        <dbReference type="ARBA" id="ARBA00004434"/>
    </source>
</evidence>
<evidence type="ECO:0000256" key="9">
    <source>
        <dbReference type="ARBA" id="ARBA00023128"/>
    </source>
</evidence>
<dbReference type="Pfam" id="PF08740">
    <property type="entry name" value="BCS1_N"/>
    <property type="match status" value="1"/>
</dbReference>
<evidence type="ECO:0000256" key="12">
    <source>
        <dbReference type="RuleBase" id="RU003651"/>
    </source>
</evidence>
<keyword evidence="10" id="KW-0472">Membrane</keyword>
<reference evidence="16 17" key="1">
    <citation type="submission" date="2024-02" db="EMBL/GenBank/DDBJ databases">
        <title>De novo assembly and annotation of 12 fungi associated with fruit tree decline syndrome in Ontario, Canada.</title>
        <authorList>
            <person name="Sulman M."/>
            <person name="Ellouze W."/>
            <person name="Ilyukhin E."/>
        </authorList>
    </citation>
    <scope>NUCLEOTIDE SEQUENCE [LARGE SCALE GENOMIC DNA]</scope>
    <source>
        <strain evidence="16 17">M42-189</strain>
    </source>
</reference>
<keyword evidence="6" id="KW-0378">Hydrolase</keyword>
<dbReference type="InterPro" id="IPR050747">
    <property type="entry name" value="Mitochondrial_chaperone_BCS1"/>
</dbReference>
<evidence type="ECO:0000313" key="17">
    <source>
        <dbReference type="Proteomes" id="UP001521785"/>
    </source>
</evidence>
<keyword evidence="4 12" id="KW-0547">Nucleotide-binding</keyword>
<feature type="compositionally biased region" description="Basic and acidic residues" evidence="13">
    <location>
        <begin position="335"/>
        <end position="357"/>
    </location>
</feature>
<evidence type="ECO:0000256" key="13">
    <source>
        <dbReference type="SAM" id="MobiDB-lite"/>
    </source>
</evidence>
<dbReference type="InterPro" id="IPR014851">
    <property type="entry name" value="BCS1_N"/>
</dbReference>
<keyword evidence="3" id="KW-0812">Transmembrane</keyword>
<keyword evidence="9" id="KW-0496">Mitochondrion</keyword>
<dbReference type="Pfam" id="PF00004">
    <property type="entry name" value="AAA"/>
    <property type="match status" value="1"/>
</dbReference>
<dbReference type="Gene3D" id="3.40.50.300">
    <property type="entry name" value="P-loop containing nucleotide triphosphate hydrolases"/>
    <property type="match status" value="1"/>
</dbReference>
<keyword evidence="8" id="KW-1133">Transmembrane helix</keyword>
<evidence type="ECO:0000256" key="10">
    <source>
        <dbReference type="ARBA" id="ARBA00023136"/>
    </source>
</evidence>
<evidence type="ECO:0000259" key="14">
    <source>
        <dbReference type="SMART" id="SM00382"/>
    </source>
</evidence>
<keyword evidence="17" id="KW-1185">Reference proteome</keyword>
<dbReference type="SMART" id="SM00382">
    <property type="entry name" value="AAA"/>
    <property type="match status" value="1"/>
</dbReference>
<comment type="similarity">
    <text evidence="2">Belongs to the AAA ATPase family. BCS1 subfamily.</text>
</comment>
<dbReference type="SMART" id="SM01024">
    <property type="entry name" value="BCS1_N"/>
    <property type="match status" value="1"/>
</dbReference>
<dbReference type="InterPro" id="IPR003959">
    <property type="entry name" value="ATPase_AAA_core"/>
</dbReference>
<feature type="domain" description="BCS1 N-terminal" evidence="15">
    <location>
        <begin position="50"/>
        <end position="233"/>
    </location>
</feature>
<keyword evidence="5" id="KW-0999">Mitochondrion inner membrane</keyword>
<protein>
    <submittedName>
        <fullName evidence="16">Uncharacterized protein</fullName>
    </submittedName>
</protein>
<dbReference type="Proteomes" id="UP001521785">
    <property type="component" value="Unassembled WGS sequence"/>
</dbReference>
<feature type="domain" description="AAA+ ATPase" evidence="14">
    <location>
        <begin position="266"/>
        <end position="410"/>
    </location>
</feature>
<organism evidence="16 17">
    <name type="scientific">Paraconiothyrium brasiliense</name>
    <dbReference type="NCBI Taxonomy" id="300254"/>
    <lineage>
        <taxon>Eukaryota</taxon>
        <taxon>Fungi</taxon>
        <taxon>Dikarya</taxon>
        <taxon>Ascomycota</taxon>
        <taxon>Pezizomycotina</taxon>
        <taxon>Dothideomycetes</taxon>
        <taxon>Pleosporomycetidae</taxon>
        <taxon>Pleosporales</taxon>
        <taxon>Massarineae</taxon>
        <taxon>Didymosphaeriaceae</taxon>
        <taxon>Paraconiothyrium</taxon>
    </lineage>
</organism>
<dbReference type="InterPro" id="IPR003960">
    <property type="entry name" value="ATPase_AAA_CS"/>
</dbReference>
<dbReference type="InterPro" id="IPR027417">
    <property type="entry name" value="P-loop_NTPase"/>
</dbReference>
<name>A0ABR3RPT6_9PLEO</name>
<evidence type="ECO:0000256" key="2">
    <source>
        <dbReference type="ARBA" id="ARBA00007448"/>
    </source>
</evidence>
<evidence type="ECO:0000256" key="8">
    <source>
        <dbReference type="ARBA" id="ARBA00022989"/>
    </source>
</evidence>
<feature type="region of interest" description="Disordered" evidence="13">
    <location>
        <begin position="335"/>
        <end position="358"/>
    </location>
</feature>
<comment type="subcellular location">
    <subcellularLocation>
        <location evidence="1">Mitochondrion inner membrane</location>
        <topology evidence="1">Single-pass membrane protein</topology>
    </subcellularLocation>
</comment>
<evidence type="ECO:0000259" key="15">
    <source>
        <dbReference type="SMART" id="SM01024"/>
    </source>
</evidence>
<evidence type="ECO:0000256" key="11">
    <source>
        <dbReference type="ARBA" id="ARBA00048778"/>
    </source>
</evidence>
<accession>A0ABR3RPT6</accession>
<comment type="catalytic activity">
    <reaction evidence="11">
        <text>ATP + H2O = ADP + phosphate + H(+)</text>
        <dbReference type="Rhea" id="RHEA:13065"/>
        <dbReference type="ChEBI" id="CHEBI:15377"/>
        <dbReference type="ChEBI" id="CHEBI:15378"/>
        <dbReference type="ChEBI" id="CHEBI:30616"/>
        <dbReference type="ChEBI" id="CHEBI:43474"/>
        <dbReference type="ChEBI" id="CHEBI:456216"/>
    </reaction>
    <physiologicalReaction direction="left-to-right" evidence="11">
        <dbReference type="Rhea" id="RHEA:13066"/>
    </physiologicalReaction>
</comment>
<evidence type="ECO:0000256" key="5">
    <source>
        <dbReference type="ARBA" id="ARBA00022792"/>
    </source>
</evidence>